<comment type="caution">
    <text evidence="2">The sequence shown here is derived from an EMBL/GenBank/DDBJ whole genome shotgun (WGS) entry which is preliminary data.</text>
</comment>
<dbReference type="GeneID" id="41989562"/>
<accession>A0A366SCJ8</accession>
<sequence length="739" mass="83392">MRLDSEAFLAASSPVIMTICSLCSPALSKPSRLPPLPEPWNKGCAFVESSSTPYFIAFKGNDTPPEDVGLPHHAGLDALKQSAKECPLCQMIMERVGEFVEGLERDEQDQDQRYFVFERQGHGIPDKWVFSLVQRLDDADGFCVLADSTNRKYLYLMDVFGFCVDPQDTLYSAKRPETNDAGLILRGSKVEPDAGSEYTLDVAAGWLRDCEKNHTVCHPPKTRLPSRILDLDGLKDPSKIRLLETRDKESYDSYVTLSYCWGSDPSFHVRTTHATMSEHLDSIDVDSLPRTYKDAIKITRHLGIRYLWIDSLCICQDDVDDWARESAAMQQVYAGAYMSIAADNAAGSEQGFLKRPGRKYVPVTLNNEQSVYAFQIPPAKASHARAWMTFHNEPLTTRGWATQERLLPYRALHFGNDQMFFECNCHFLSEDGVEVKGRWNSLYPGPKKKGFKDIARKSRVSTTHQQWYLILEDFFHRDVTIVTDRLPAISGLAALFQKRLNEEMGNVEYVAGLWSNGLVEGLEWQSLSSKAEKETFPDQKPLPGEEGYIAPTWSPASYIGVSAHGATMPGWVDIAQITGYHTTPKTMQNPLGELIDGWVSIRGPMIKLHISDLPDEDQAKLGTFRRNIRLCTPTGDDFGSYSSFDGMRGQNAETRAWVEKSEIFAFFMTEKKFDEDGNEKSPPMTFRCLLVTPVSEKRRVVPGRNEYMRVGTFFLDEDDLAEDKGIVRDVDGFTEIVLV</sequence>
<evidence type="ECO:0000313" key="2">
    <source>
        <dbReference type="EMBL" id="RBR27043.1"/>
    </source>
</evidence>
<dbReference type="Pfam" id="PF06985">
    <property type="entry name" value="HET"/>
    <property type="match status" value="1"/>
</dbReference>
<protein>
    <recommendedName>
        <fullName evidence="1">Heterokaryon incompatibility domain-containing protein</fullName>
    </recommendedName>
</protein>
<dbReference type="AlphaFoldDB" id="A0A366SCJ8"/>
<dbReference type="OrthoDB" id="47007at2759"/>
<dbReference type="Proteomes" id="UP000253153">
    <property type="component" value="Unassembled WGS sequence"/>
</dbReference>
<evidence type="ECO:0000313" key="3">
    <source>
        <dbReference type="Proteomes" id="UP000253153"/>
    </source>
</evidence>
<name>A0A366SCJ8_9HYPO</name>
<dbReference type="RefSeq" id="XP_031021634.1">
    <property type="nucleotide sequence ID" value="XM_031154266.1"/>
</dbReference>
<dbReference type="PANTHER" id="PTHR33112">
    <property type="entry name" value="DOMAIN PROTEIN, PUTATIVE-RELATED"/>
    <property type="match status" value="1"/>
</dbReference>
<keyword evidence="3" id="KW-1185">Reference proteome</keyword>
<dbReference type="InterPro" id="IPR010730">
    <property type="entry name" value="HET"/>
</dbReference>
<reference evidence="2 3" key="1">
    <citation type="submission" date="2018-06" db="EMBL/GenBank/DDBJ databases">
        <title>Fusarium incarnatum-equiseti species complex species 28.</title>
        <authorList>
            <person name="Gardiner D.M."/>
        </authorList>
    </citation>
    <scope>NUCLEOTIDE SEQUENCE [LARGE SCALE GENOMIC DNA]</scope>
    <source>
        <strain evidence="2 3">FIESC_28</strain>
    </source>
</reference>
<gene>
    <name evidence="2" type="ORF">FIESC28_00115</name>
</gene>
<dbReference type="EMBL" id="QKXC01000004">
    <property type="protein sequence ID" value="RBR27043.1"/>
    <property type="molecule type" value="Genomic_DNA"/>
</dbReference>
<proteinExistence type="predicted"/>
<evidence type="ECO:0000259" key="1">
    <source>
        <dbReference type="Pfam" id="PF06985"/>
    </source>
</evidence>
<organism evidence="2 3">
    <name type="scientific">Fusarium coffeatum</name>
    <dbReference type="NCBI Taxonomy" id="231269"/>
    <lineage>
        <taxon>Eukaryota</taxon>
        <taxon>Fungi</taxon>
        <taxon>Dikarya</taxon>
        <taxon>Ascomycota</taxon>
        <taxon>Pezizomycotina</taxon>
        <taxon>Sordariomycetes</taxon>
        <taxon>Hypocreomycetidae</taxon>
        <taxon>Hypocreales</taxon>
        <taxon>Nectriaceae</taxon>
        <taxon>Fusarium</taxon>
        <taxon>Fusarium incarnatum-equiseti species complex</taxon>
    </lineage>
</organism>
<feature type="domain" description="Heterokaryon incompatibility" evidence="1">
    <location>
        <begin position="254"/>
        <end position="404"/>
    </location>
</feature>
<dbReference type="PANTHER" id="PTHR33112:SF16">
    <property type="entry name" value="HETEROKARYON INCOMPATIBILITY DOMAIN-CONTAINING PROTEIN"/>
    <property type="match status" value="1"/>
</dbReference>